<dbReference type="InterPro" id="IPR011010">
    <property type="entry name" value="DNA_brk_join_enz"/>
</dbReference>
<dbReference type="InterPro" id="IPR053876">
    <property type="entry name" value="Phage_int_M"/>
</dbReference>
<evidence type="ECO:0000256" key="1">
    <source>
        <dbReference type="ARBA" id="ARBA00008857"/>
    </source>
</evidence>
<organism evidence="8 11">
    <name type="scientific">Poseidonibacter ostreae</name>
    <dbReference type="NCBI Taxonomy" id="2654171"/>
    <lineage>
        <taxon>Bacteria</taxon>
        <taxon>Pseudomonadati</taxon>
        <taxon>Campylobacterota</taxon>
        <taxon>Epsilonproteobacteria</taxon>
        <taxon>Campylobacterales</taxon>
        <taxon>Arcobacteraceae</taxon>
        <taxon>Poseidonibacter</taxon>
    </lineage>
</organism>
<dbReference type="InterPro" id="IPR002104">
    <property type="entry name" value="Integrase_catalytic"/>
</dbReference>
<name>A0A6L4WNI0_9BACT</name>
<protein>
    <submittedName>
        <fullName evidence="8">Tyrosine-type recombinase/integrase</fullName>
    </submittedName>
</protein>
<evidence type="ECO:0000313" key="9">
    <source>
        <dbReference type="EMBL" id="KAB7889728.1"/>
    </source>
</evidence>
<comment type="caution">
    <text evidence="8">The sequence shown here is derived from an EMBL/GenBank/DDBJ whole genome shotgun (WGS) entry which is preliminary data.</text>
</comment>
<dbReference type="InterPro" id="IPR050808">
    <property type="entry name" value="Phage_Integrase"/>
</dbReference>
<reference evidence="10 11" key="1">
    <citation type="submission" date="2019-10" db="EMBL/GenBank/DDBJ databases">
        <title>Poseidonibacter ostreae sp. nov., isolated from the gut of the Ostrea denselamellosa.</title>
        <authorList>
            <person name="Choi A."/>
        </authorList>
    </citation>
    <scope>NUCLEOTIDE SEQUENCE [LARGE SCALE GENOMIC DNA]</scope>
    <source>
        <strain evidence="8 11">SJOD-M-33</strain>
        <strain evidence="9 10">SJOD-M-5</strain>
    </source>
</reference>
<evidence type="ECO:0000259" key="6">
    <source>
        <dbReference type="PROSITE" id="PS51898"/>
    </source>
</evidence>
<keyword evidence="10" id="KW-1185">Reference proteome</keyword>
<dbReference type="EMBL" id="WFKJ01000032">
    <property type="protein sequence ID" value="KAB7889728.1"/>
    <property type="molecule type" value="Genomic_DNA"/>
</dbReference>
<evidence type="ECO:0000313" key="8">
    <source>
        <dbReference type="EMBL" id="KAB7884978.1"/>
    </source>
</evidence>
<dbReference type="RefSeq" id="WP_152190907.1">
    <property type="nucleotide sequence ID" value="NZ_WFKJ01000032.1"/>
</dbReference>
<accession>A0A6L4WNI0</accession>
<evidence type="ECO:0000256" key="4">
    <source>
        <dbReference type="ARBA" id="ARBA00023172"/>
    </source>
</evidence>
<dbReference type="InterPro" id="IPR013762">
    <property type="entry name" value="Integrase-like_cat_sf"/>
</dbReference>
<dbReference type="Gene3D" id="1.10.443.10">
    <property type="entry name" value="Intergrase catalytic core"/>
    <property type="match status" value="1"/>
</dbReference>
<dbReference type="AlphaFoldDB" id="A0A6L4WNI0"/>
<feature type="domain" description="Tyr recombinase" evidence="6">
    <location>
        <begin position="180"/>
        <end position="356"/>
    </location>
</feature>
<proteinExistence type="inferred from homology"/>
<dbReference type="PROSITE" id="PS51898">
    <property type="entry name" value="TYR_RECOMBINASE"/>
    <property type="match status" value="1"/>
</dbReference>
<keyword evidence="4" id="KW-0233">DNA recombination</keyword>
<evidence type="ECO:0000256" key="2">
    <source>
        <dbReference type="ARBA" id="ARBA00022908"/>
    </source>
</evidence>
<dbReference type="Pfam" id="PF00589">
    <property type="entry name" value="Phage_integrase"/>
    <property type="match status" value="1"/>
</dbReference>
<dbReference type="GO" id="GO:0015074">
    <property type="term" value="P:DNA integration"/>
    <property type="evidence" value="ECO:0007669"/>
    <property type="project" value="UniProtKB-KW"/>
</dbReference>
<dbReference type="GO" id="GO:0003677">
    <property type="term" value="F:DNA binding"/>
    <property type="evidence" value="ECO:0007669"/>
    <property type="project" value="UniProtKB-UniRule"/>
</dbReference>
<dbReference type="PANTHER" id="PTHR30629">
    <property type="entry name" value="PROPHAGE INTEGRASE"/>
    <property type="match status" value="1"/>
</dbReference>
<keyword evidence="2" id="KW-0229">DNA integration</keyword>
<dbReference type="PROSITE" id="PS51900">
    <property type="entry name" value="CB"/>
    <property type="match status" value="1"/>
</dbReference>
<dbReference type="Proteomes" id="UP000472839">
    <property type="component" value="Unassembled WGS sequence"/>
</dbReference>
<evidence type="ECO:0000256" key="3">
    <source>
        <dbReference type="ARBA" id="ARBA00023125"/>
    </source>
</evidence>
<dbReference type="CDD" id="cd00796">
    <property type="entry name" value="INT_Rci_Hp1_C"/>
    <property type="match status" value="1"/>
</dbReference>
<evidence type="ECO:0000259" key="7">
    <source>
        <dbReference type="PROSITE" id="PS51900"/>
    </source>
</evidence>
<evidence type="ECO:0000313" key="10">
    <source>
        <dbReference type="Proteomes" id="UP000461010"/>
    </source>
</evidence>
<dbReference type="EMBL" id="WFKK01000068">
    <property type="protein sequence ID" value="KAB7884978.1"/>
    <property type="molecule type" value="Genomic_DNA"/>
</dbReference>
<dbReference type="Gene3D" id="1.10.150.130">
    <property type="match status" value="1"/>
</dbReference>
<dbReference type="InterPro" id="IPR010998">
    <property type="entry name" value="Integrase_recombinase_N"/>
</dbReference>
<dbReference type="GO" id="GO:0006310">
    <property type="term" value="P:DNA recombination"/>
    <property type="evidence" value="ECO:0007669"/>
    <property type="project" value="UniProtKB-KW"/>
</dbReference>
<evidence type="ECO:0000256" key="5">
    <source>
        <dbReference type="PROSITE-ProRule" id="PRU01248"/>
    </source>
</evidence>
<dbReference type="InterPro" id="IPR044068">
    <property type="entry name" value="CB"/>
</dbReference>
<gene>
    <name evidence="9" type="ORF">GBG18_10530</name>
    <name evidence="8" type="ORF">GBG19_15010</name>
</gene>
<dbReference type="SUPFAM" id="SSF56349">
    <property type="entry name" value="DNA breaking-rejoining enzymes"/>
    <property type="match status" value="1"/>
</dbReference>
<comment type="similarity">
    <text evidence="1">Belongs to the 'phage' integrase family.</text>
</comment>
<keyword evidence="3 5" id="KW-0238">DNA-binding</keyword>
<dbReference type="PANTHER" id="PTHR30629:SF2">
    <property type="entry name" value="PROPHAGE INTEGRASE INTS-RELATED"/>
    <property type="match status" value="1"/>
</dbReference>
<evidence type="ECO:0000313" key="11">
    <source>
        <dbReference type="Proteomes" id="UP000472839"/>
    </source>
</evidence>
<dbReference type="Pfam" id="PF22022">
    <property type="entry name" value="Phage_int_M"/>
    <property type="match status" value="1"/>
</dbReference>
<sequence length="360" mass="41391">MARVRSKKNDGVYINKLQNGDISYSITYKDEHNKLKWFNVGKKSGGITETYCNAKRNEFINKINLGEDPQAKKKKKNIITFDSIAKKYFDSVEGINRDNKNSIARYELHIKPFIGHKDISLIDYTDIEKIQKAKQKTHAPKTVNHLTTLAGTIFNYAIKKERMRIINPASEIDNLKVDNKRERFLNLEEIKALLDEVAENETLNLFTRLSLSTGGRASTIMNIKKKDVDIENHTINLYDFKNGTSYKGFITDDLFPIIENLLPHLKINDYLITTYAMDTIQHKMKAILDDLFNIGLKSNDSKNRAVTHTLRHTFASQLAMNGTPIYTIQKLMNHKDINMTLRYAKLAPDNGKNEVKGLYK</sequence>
<feature type="domain" description="Core-binding (CB)" evidence="7">
    <location>
        <begin position="79"/>
        <end position="158"/>
    </location>
</feature>
<dbReference type="Proteomes" id="UP000461010">
    <property type="component" value="Unassembled WGS sequence"/>
</dbReference>